<dbReference type="RefSeq" id="WP_029071593.1">
    <property type="nucleotide sequence ID" value="NZ_JNKN01000008.1"/>
</dbReference>
<dbReference type="PRINTS" id="PR00107">
    <property type="entry name" value="PHOSPHOCPHPR"/>
</dbReference>
<dbReference type="PATRIC" id="fig|1410657.5.peg.2066"/>
<dbReference type="NCBIfam" id="TIGR01003">
    <property type="entry name" value="PTS_HPr_family"/>
    <property type="match status" value="1"/>
</dbReference>
<dbReference type="Pfam" id="PF00381">
    <property type="entry name" value="PTS-HPr"/>
    <property type="match status" value="1"/>
</dbReference>
<evidence type="ECO:0000313" key="6">
    <source>
        <dbReference type="Proteomes" id="UP000051841"/>
    </source>
</evidence>
<dbReference type="InterPro" id="IPR000032">
    <property type="entry name" value="HPr-like"/>
</dbReference>
<evidence type="ECO:0000256" key="3">
    <source>
        <dbReference type="ARBA" id="ARBA00022683"/>
    </source>
</evidence>
<reference evidence="5 6" key="1">
    <citation type="journal article" date="2015" name="Genome Announc.">
        <title>Expanding the biotechnology potential of lactobacilli through comparative genomics of 213 strains and associated genera.</title>
        <authorList>
            <person name="Sun Z."/>
            <person name="Harris H.M."/>
            <person name="McCann A."/>
            <person name="Guo C."/>
            <person name="Argimon S."/>
            <person name="Zhang W."/>
            <person name="Yang X."/>
            <person name="Jeffery I.B."/>
            <person name="Cooney J.C."/>
            <person name="Kagawa T.F."/>
            <person name="Liu W."/>
            <person name="Song Y."/>
            <person name="Salvetti E."/>
            <person name="Wrobel A."/>
            <person name="Rasinkangas P."/>
            <person name="Parkhill J."/>
            <person name="Rea M.C."/>
            <person name="O'Sullivan O."/>
            <person name="Ritari J."/>
            <person name="Douillard F.P."/>
            <person name="Paul Ross R."/>
            <person name="Yang R."/>
            <person name="Briner A.E."/>
            <person name="Felis G.E."/>
            <person name="de Vos W.M."/>
            <person name="Barrangou R."/>
            <person name="Klaenhammer T.R."/>
            <person name="Caufield P.W."/>
            <person name="Cui Y."/>
            <person name="Zhang H."/>
            <person name="O'Toole P.W."/>
        </authorList>
    </citation>
    <scope>NUCLEOTIDE SEQUENCE [LARGE SCALE GENOMIC DNA]</scope>
    <source>
        <strain evidence="5 6">DSM 20405</strain>
    </source>
</reference>
<dbReference type="SUPFAM" id="SSF55594">
    <property type="entry name" value="HPr-like"/>
    <property type="match status" value="1"/>
</dbReference>
<dbReference type="PROSITE" id="PS51350">
    <property type="entry name" value="PTS_HPR_DOM"/>
    <property type="match status" value="1"/>
</dbReference>
<protein>
    <recommendedName>
        <fullName evidence="4">HPr domain-containing protein</fullName>
    </recommendedName>
</protein>
<comment type="caution">
    <text evidence="5">The sequence shown here is derived from an EMBL/GenBank/DDBJ whole genome shotgun (WGS) entry which is preliminary data.</text>
</comment>
<evidence type="ECO:0000256" key="1">
    <source>
        <dbReference type="ARBA" id="ARBA00004496"/>
    </source>
</evidence>
<dbReference type="PANTHER" id="PTHR33705">
    <property type="entry name" value="PHOSPHOCARRIER PROTEIN HPR"/>
    <property type="match status" value="1"/>
</dbReference>
<gene>
    <name evidence="5" type="ORF">IV49_GL002002</name>
</gene>
<name>A0A0R2HKI0_9FIRM</name>
<keyword evidence="6" id="KW-1185">Reference proteome</keyword>
<evidence type="ECO:0000256" key="2">
    <source>
        <dbReference type="ARBA" id="ARBA00022490"/>
    </source>
</evidence>
<dbReference type="GO" id="GO:0009401">
    <property type="term" value="P:phosphoenolpyruvate-dependent sugar phosphotransferase system"/>
    <property type="evidence" value="ECO:0007669"/>
    <property type="project" value="UniProtKB-KW"/>
</dbReference>
<comment type="subcellular location">
    <subcellularLocation>
        <location evidence="1">Cytoplasm</location>
    </subcellularLocation>
</comment>
<dbReference type="InterPro" id="IPR035895">
    <property type="entry name" value="HPr-like_sf"/>
</dbReference>
<organism evidence="5 6">
    <name type="scientific">Kandleria vitulina DSM 20405</name>
    <dbReference type="NCBI Taxonomy" id="1410657"/>
    <lineage>
        <taxon>Bacteria</taxon>
        <taxon>Bacillati</taxon>
        <taxon>Bacillota</taxon>
        <taxon>Erysipelotrichia</taxon>
        <taxon>Erysipelotrichales</taxon>
        <taxon>Coprobacillaceae</taxon>
        <taxon>Kandleria</taxon>
    </lineage>
</organism>
<dbReference type="Gene3D" id="3.30.1340.10">
    <property type="entry name" value="HPr-like"/>
    <property type="match status" value="1"/>
</dbReference>
<feature type="domain" description="HPr" evidence="4">
    <location>
        <begin position="1"/>
        <end position="85"/>
    </location>
</feature>
<accession>A0A0R2HKI0</accession>
<dbReference type="GO" id="GO:0005737">
    <property type="term" value="C:cytoplasm"/>
    <property type="evidence" value="ECO:0007669"/>
    <property type="project" value="UniProtKB-SubCell"/>
</dbReference>
<dbReference type="CDD" id="cd00367">
    <property type="entry name" value="PTS-HPr_like"/>
    <property type="match status" value="1"/>
</dbReference>
<dbReference type="InterPro" id="IPR050399">
    <property type="entry name" value="HPr"/>
</dbReference>
<dbReference type="AlphaFoldDB" id="A0A0R2HKI0"/>
<dbReference type="PANTHER" id="PTHR33705:SF2">
    <property type="entry name" value="PHOSPHOCARRIER PROTEIN NPR"/>
    <property type="match status" value="1"/>
</dbReference>
<sequence length="85" mass="9397">MKEFTYTIKDPEGIHARPAGQVVAKAKEFECHTTLWADGNEYDLKKLLSVMGANVAKGDTVVIRTEGADEDKAEVALKKVFEDNL</sequence>
<keyword evidence="2" id="KW-0963">Cytoplasm</keyword>
<dbReference type="EMBL" id="JQBL01000008">
    <property type="protein sequence ID" value="KRN50508.1"/>
    <property type="molecule type" value="Genomic_DNA"/>
</dbReference>
<evidence type="ECO:0000313" key="5">
    <source>
        <dbReference type="EMBL" id="KRN50508.1"/>
    </source>
</evidence>
<dbReference type="Proteomes" id="UP000051841">
    <property type="component" value="Unassembled WGS sequence"/>
</dbReference>
<proteinExistence type="predicted"/>
<keyword evidence="3" id="KW-0598">Phosphotransferase system</keyword>
<evidence type="ECO:0000259" key="4">
    <source>
        <dbReference type="PROSITE" id="PS51350"/>
    </source>
</evidence>